<feature type="domain" description="ATP-grasp fold succinyl-CoA synthetase-type" evidence="9">
    <location>
        <begin position="127"/>
        <end position="299"/>
    </location>
</feature>
<sequence>MITTMISSRQPSWRLLRGATATVAKRNRAPSMISSINTNTNTNTNNHHPAATAAAVGAVRNLNLHEFSSMELLRKHGIRTPRGYPASNTEEAEDLFRRHFQKNKPSAPHTNSGNNDDDDDGQEVFRDAVLKAQVLSGARNSGTFGNGFVGGVHVVSDPGRAREVAERMLGQKLVTQQAPNGVVCNKVLLVERFKLRREFYLSIIVDRSSQGLLLIGSPFGGSSDSIVEIARSHPGLIFTEEIDIADGLEIDQCQRMAENIGLDPGDNKATFDQAVDTMMKLYRLFEKCDCTQIEVNPLAEVVAENADGKDNDKNSNNNNNDNNNDETTTLILAVDDKIQFDDNAAFQQEAIFAQRDYDQEDPREAEAIRHGIDYIGLDGSIGCMVNGAGLAMATMDLIHAKGGSPSNFLDVGGGASEKQVQKAFEILEKDPRVKVILVNIFGGLMRCDVIADGLLKAAETIGIQTTPLVIRLQGTNYQEAKKLIAESGLRDIISVASNLDDAVTQAVQIAAKTKAVEIETTSCAATLEHEHEHSIGQENGDDDDDIKNNINTENDFLFDDLYLDDPLEISSEIPDDESTVERVRIPKFEGFSI</sequence>
<comment type="subunit">
    <text evidence="6">Heterodimer of an alpha and a beta subunit.</text>
</comment>
<dbReference type="GO" id="GO:0005739">
    <property type="term" value="C:mitochondrion"/>
    <property type="evidence" value="ECO:0007669"/>
    <property type="project" value="UniProtKB-SubCell"/>
</dbReference>
<dbReference type="InterPro" id="IPR016102">
    <property type="entry name" value="Succinyl-CoA_synth-like"/>
</dbReference>
<feature type="binding site" evidence="6">
    <location>
        <position position="198"/>
    </location>
    <ligand>
        <name>ATP</name>
        <dbReference type="ChEBI" id="CHEBI:30616"/>
    </ligand>
</feature>
<dbReference type="InterPro" id="IPR005809">
    <property type="entry name" value="Succ_CoA_ligase-like_bsu"/>
</dbReference>
<feature type="region of interest" description="Disordered" evidence="7">
    <location>
        <begin position="102"/>
        <end position="121"/>
    </location>
</feature>
<organism evidence="10">
    <name type="scientific">Pseudo-nitzschia australis</name>
    <dbReference type="NCBI Taxonomy" id="44445"/>
    <lineage>
        <taxon>Eukaryota</taxon>
        <taxon>Sar</taxon>
        <taxon>Stramenopiles</taxon>
        <taxon>Ochrophyta</taxon>
        <taxon>Bacillariophyta</taxon>
        <taxon>Bacillariophyceae</taxon>
        <taxon>Bacillariophycidae</taxon>
        <taxon>Bacillariales</taxon>
        <taxon>Bacillariaceae</taxon>
        <taxon>Pseudo-nitzschia</taxon>
    </lineage>
</organism>
<evidence type="ECO:0000256" key="4">
    <source>
        <dbReference type="ARBA" id="ARBA00022741"/>
    </source>
</evidence>
<dbReference type="GO" id="GO:0042709">
    <property type="term" value="C:succinate-CoA ligase complex"/>
    <property type="evidence" value="ECO:0007669"/>
    <property type="project" value="TreeGrafter"/>
</dbReference>
<evidence type="ECO:0000256" key="3">
    <source>
        <dbReference type="ARBA" id="ARBA00022723"/>
    </source>
</evidence>
<keyword evidence="3 6" id="KW-0479">Metal-binding</keyword>
<dbReference type="Pfam" id="PF08442">
    <property type="entry name" value="ATP-grasp_2"/>
    <property type="match status" value="1"/>
</dbReference>
<dbReference type="InterPro" id="IPR005811">
    <property type="entry name" value="SUCC_ACL_C"/>
</dbReference>
<dbReference type="Gene3D" id="3.40.50.261">
    <property type="entry name" value="Succinyl-CoA synthetase domains"/>
    <property type="match status" value="1"/>
</dbReference>
<dbReference type="Pfam" id="PF00549">
    <property type="entry name" value="Ligase_CoA"/>
    <property type="match status" value="1"/>
</dbReference>
<feature type="region of interest" description="Disordered" evidence="7">
    <location>
        <begin position="306"/>
        <end position="326"/>
    </location>
</feature>
<feature type="binding site" evidence="6">
    <location>
        <position position="131"/>
    </location>
    <ligand>
        <name>ATP</name>
        <dbReference type="ChEBI" id="CHEBI:30616"/>
    </ligand>
</feature>
<evidence type="ECO:0000259" key="8">
    <source>
        <dbReference type="Pfam" id="PF00549"/>
    </source>
</evidence>
<dbReference type="GO" id="GO:0005524">
    <property type="term" value="F:ATP binding"/>
    <property type="evidence" value="ECO:0007669"/>
    <property type="project" value="UniProtKB-UniRule"/>
</dbReference>
<proteinExistence type="inferred from homology"/>
<feature type="binding site" evidence="6">
    <location>
        <position position="386"/>
    </location>
    <ligand>
        <name>substrate</name>
        <note>ligand shared with subunit alpha</note>
    </ligand>
</feature>
<comment type="catalytic activity">
    <reaction evidence="6">
        <text>succinate + ATP + CoA = succinyl-CoA + ADP + phosphate</text>
        <dbReference type="Rhea" id="RHEA:17661"/>
        <dbReference type="ChEBI" id="CHEBI:30031"/>
        <dbReference type="ChEBI" id="CHEBI:30616"/>
        <dbReference type="ChEBI" id="CHEBI:43474"/>
        <dbReference type="ChEBI" id="CHEBI:57287"/>
        <dbReference type="ChEBI" id="CHEBI:57292"/>
        <dbReference type="ChEBI" id="CHEBI:456216"/>
        <dbReference type="EC" id="6.2.1.5"/>
    </reaction>
</comment>
<dbReference type="Gene3D" id="3.30.470.20">
    <property type="entry name" value="ATP-grasp fold, B domain"/>
    <property type="match status" value="1"/>
</dbReference>
<evidence type="ECO:0000256" key="5">
    <source>
        <dbReference type="ARBA" id="ARBA00022842"/>
    </source>
</evidence>
<feature type="binding site" evidence="6">
    <location>
        <position position="296"/>
    </location>
    <ligand>
        <name>Mg(2+)</name>
        <dbReference type="ChEBI" id="CHEBI:18420"/>
    </ligand>
</feature>
<dbReference type="PANTHER" id="PTHR11815:SF10">
    <property type="entry name" value="SUCCINATE--COA LIGASE [GDP-FORMING] SUBUNIT BETA, MITOCHONDRIAL"/>
    <property type="match status" value="1"/>
</dbReference>
<dbReference type="InterPro" id="IPR017866">
    <property type="entry name" value="Succ-CoA_synthase_bsu_CS"/>
</dbReference>
<dbReference type="PROSITE" id="PS01217">
    <property type="entry name" value="SUCCINYL_COA_LIG_3"/>
    <property type="match status" value="1"/>
</dbReference>
<name>A0A7S4AT28_9STRA</name>
<accession>A0A7S4AT28</accession>
<comment type="similarity">
    <text evidence="6">Belongs to the succinate/malate CoA ligase beta subunit family.</text>
</comment>
<keyword evidence="4 6" id="KW-0547">Nucleotide-binding</keyword>
<reference evidence="10" key="1">
    <citation type="submission" date="2021-01" db="EMBL/GenBank/DDBJ databases">
        <authorList>
            <person name="Corre E."/>
            <person name="Pelletier E."/>
            <person name="Niang G."/>
            <person name="Scheremetjew M."/>
            <person name="Finn R."/>
            <person name="Kale V."/>
            <person name="Holt S."/>
            <person name="Cochrane G."/>
            <person name="Meng A."/>
            <person name="Brown T."/>
            <person name="Cohen L."/>
        </authorList>
    </citation>
    <scope>NUCLEOTIDE SEQUENCE</scope>
    <source>
        <strain evidence="10">10249 10 AB</strain>
    </source>
</reference>
<comment type="function">
    <text evidence="6">Succinyl-CoA synthetase functions in the citric acid cycle (TCA), coupling the hydrolysis of succinyl-CoA to the synthesis of ATP and thus represents the only step of substrate-level phosphorylation in the TCA. The beta subunit provides nucleotide specificity of the enzyme and binds the substrate succinate, while the binding sites for coenzyme A and phosphate are found in the alpha subunit.</text>
</comment>
<dbReference type="FunFam" id="3.40.50.261:FF:000001">
    <property type="entry name" value="Succinate--CoA ligase [ADP-forming] subunit beta"/>
    <property type="match status" value="1"/>
</dbReference>
<dbReference type="SUPFAM" id="SSF56059">
    <property type="entry name" value="Glutathione synthetase ATP-binding domain-like"/>
    <property type="match status" value="1"/>
</dbReference>
<dbReference type="GO" id="GO:0004775">
    <property type="term" value="F:succinate-CoA ligase (ADP-forming) activity"/>
    <property type="evidence" value="ECO:0007669"/>
    <property type="project" value="UniProtKB-UniRule"/>
</dbReference>
<dbReference type="AlphaFoldDB" id="A0A7S4AT28"/>
<comment type="cofactor">
    <cofactor evidence="6">
        <name>Mg(2+)</name>
        <dbReference type="ChEBI" id="CHEBI:18420"/>
    </cofactor>
    <text evidence="6">Binds 1 Mg(2+) ion per subunit.</text>
</comment>
<dbReference type="InterPro" id="IPR013815">
    <property type="entry name" value="ATP_grasp_subdomain_1"/>
</dbReference>
<keyword evidence="6" id="KW-0816">Tricarboxylic acid cycle</keyword>
<dbReference type="GO" id="GO:0006104">
    <property type="term" value="P:succinyl-CoA metabolic process"/>
    <property type="evidence" value="ECO:0007669"/>
    <property type="project" value="TreeGrafter"/>
</dbReference>
<keyword evidence="5 6" id="KW-0460">Magnesium</keyword>
<dbReference type="PANTHER" id="PTHR11815">
    <property type="entry name" value="SUCCINYL-COA SYNTHETASE BETA CHAIN"/>
    <property type="match status" value="1"/>
</dbReference>
<keyword evidence="6" id="KW-0067">ATP-binding</keyword>
<evidence type="ECO:0000256" key="6">
    <source>
        <dbReference type="HAMAP-Rule" id="MF_03219"/>
    </source>
</evidence>
<keyword evidence="2 6" id="KW-0436">Ligase</keyword>
<dbReference type="SUPFAM" id="SSF52210">
    <property type="entry name" value="Succinyl-CoA synthetase domains"/>
    <property type="match status" value="1"/>
</dbReference>
<dbReference type="EMBL" id="HBIX01027399">
    <property type="protein sequence ID" value="CAE0725796.1"/>
    <property type="molecule type" value="Transcribed_RNA"/>
</dbReference>
<dbReference type="UniPathway" id="UPA00223">
    <property type="reaction ID" value="UER00999"/>
</dbReference>
<evidence type="ECO:0000256" key="2">
    <source>
        <dbReference type="ARBA" id="ARBA00022598"/>
    </source>
</evidence>
<dbReference type="Gene3D" id="3.30.1490.20">
    <property type="entry name" value="ATP-grasp fold, A domain"/>
    <property type="match status" value="1"/>
</dbReference>
<evidence type="ECO:0000256" key="7">
    <source>
        <dbReference type="SAM" id="MobiDB-lite"/>
    </source>
</evidence>
<gene>
    <name evidence="10" type="ORF">PAUS00366_LOCUS18553</name>
</gene>
<comment type="caution">
    <text evidence="6">Lacks conserved residue(s) required for the propagation of feature annotation.</text>
</comment>
<dbReference type="GO" id="GO:0000287">
    <property type="term" value="F:magnesium ion binding"/>
    <property type="evidence" value="ECO:0007669"/>
    <property type="project" value="UniProtKB-UniRule"/>
</dbReference>
<dbReference type="InterPro" id="IPR013650">
    <property type="entry name" value="ATP-grasp_succ-CoA_synth-type"/>
</dbReference>
<evidence type="ECO:0000313" key="10">
    <source>
        <dbReference type="EMBL" id="CAE0725796.1"/>
    </source>
</evidence>
<protein>
    <recommendedName>
        <fullName evidence="6">Succinate--CoA ligase [ADP-forming] subunit beta, mitochondrial</fullName>
        <ecNumber evidence="6">6.2.1.5</ecNumber>
    </recommendedName>
    <alternativeName>
        <fullName evidence="6">Succinyl-CoA synthetase beta chain</fullName>
        <shortName evidence="6">SCS-beta</shortName>
    </alternativeName>
</protein>
<feature type="domain" description="ATP-citrate synthase/succinyl-CoA ligase C-terminal" evidence="8">
    <location>
        <begin position="384"/>
        <end position="497"/>
    </location>
</feature>
<keyword evidence="6" id="KW-0496">Mitochondrion</keyword>
<dbReference type="HAMAP" id="MF_00558">
    <property type="entry name" value="Succ_CoA_beta"/>
    <property type="match status" value="1"/>
</dbReference>
<comment type="pathway">
    <text evidence="1 6">Carbohydrate metabolism; tricarboxylic acid cycle; succinate from succinyl-CoA (ligase route): step 1/1.</text>
</comment>
<comment type="subcellular location">
    <subcellularLocation>
        <location evidence="6">Mitochondrion</location>
    </subcellularLocation>
</comment>
<dbReference type="EC" id="6.2.1.5" evidence="6"/>
<feature type="binding site" evidence="6">
    <location>
        <position position="335"/>
    </location>
    <ligand>
        <name>Mg(2+)</name>
        <dbReference type="ChEBI" id="CHEBI:18420"/>
    </ligand>
</feature>
<dbReference type="GO" id="GO:0006099">
    <property type="term" value="P:tricarboxylic acid cycle"/>
    <property type="evidence" value="ECO:0007669"/>
    <property type="project" value="UniProtKB-UniRule"/>
</dbReference>
<evidence type="ECO:0000256" key="1">
    <source>
        <dbReference type="ARBA" id="ARBA00005064"/>
    </source>
</evidence>
<evidence type="ECO:0000259" key="9">
    <source>
        <dbReference type="Pfam" id="PF08442"/>
    </source>
</evidence>